<evidence type="ECO:0000313" key="2">
    <source>
        <dbReference type="Proteomes" id="UP001163835"/>
    </source>
</evidence>
<organism evidence="1 2">
    <name type="scientific">Lentinula aff. lateritia</name>
    <dbReference type="NCBI Taxonomy" id="2804960"/>
    <lineage>
        <taxon>Eukaryota</taxon>
        <taxon>Fungi</taxon>
        <taxon>Dikarya</taxon>
        <taxon>Basidiomycota</taxon>
        <taxon>Agaricomycotina</taxon>
        <taxon>Agaricomycetes</taxon>
        <taxon>Agaricomycetidae</taxon>
        <taxon>Agaricales</taxon>
        <taxon>Marasmiineae</taxon>
        <taxon>Omphalotaceae</taxon>
        <taxon>Lentinula</taxon>
    </lineage>
</organism>
<sequence length="425" mass="47232">MGSLPCYTSSPPPFYSERVNEGEEVLAATRVYQTPTGSFTARCHCGDLVVTVKEQNEDIEIPLYHQRGLILGTISHKDTENLLQVILKVEGKLKLNIFGKNSASVSIKLVDESYELWSKKRDGAKCPGAIDFATVLPSTFKEGNTEFPLPPSHKISLAGLPGLYSECALCTFFQCPVLTFIVGSYAMKVSIFSIPLKYWPRERPSMPLISYTGVPPGCELFRETIKTAPEVWVEKSSTLHTRPSLKLDPIEVQFFVPSERKFGLSDKIPFHVQLTGSDSSLLKLCSHLLTEQSSSSTALPMRSRVFNPDSERFLSLNVTLNRQVCVDIRNQAVWRNFVIGEGQVHPLPPHFEPDRRTGYLDVVGDIKCSPEVEHGSFDAGKVKDFLLLQIAPVKASDNAKSPFFPIKIAIPISLVSESWSETVII</sequence>
<reference evidence="1" key="1">
    <citation type="submission" date="2022-09" db="EMBL/GenBank/DDBJ databases">
        <title>A Global Phylogenomic Analysis of the Shiitake Genus Lentinula.</title>
        <authorList>
            <consortium name="DOE Joint Genome Institute"/>
            <person name="Sierra-Patev S."/>
            <person name="Min B."/>
            <person name="Naranjo-Ortiz M."/>
            <person name="Looney B."/>
            <person name="Konkel Z."/>
            <person name="Slot J.C."/>
            <person name="Sakamoto Y."/>
            <person name="Steenwyk J.L."/>
            <person name="Rokas A."/>
            <person name="Carro J."/>
            <person name="Camarero S."/>
            <person name="Ferreira P."/>
            <person name="Molpeceres G."/>
            <person name="Ruiz-Duenas F.J."/>
            <person name="Serrano A."/>
            <person name="Henrissat B."/>
            <person name="Drula E."/>
            <person name="Hughes K.W."/>
            <person name="Mata J.L."/>
            <person name="Ishikawa N.K."/>
            <person name="Vargas-Isla R."/>
            <person name="Ushijima S."/>
            <person name="Smith C.A."/>
            <person name="Ahrendt S."/>
            <person name="Andreopoulos W."/>
            <person name="He G."/>
            <person name="Labutti K."/>
            <person name="Lipzen A."/>
            <person name="Ng V."/>
            <person name="Riley R."/>
            <person name="Sandor L."/>
            <person name="Barry K."/>
            <person name="Martinez A.T."/>
            <person name="Xiao Y."/>
            <person name="Gibbons J.G."/>
            <person name="Terashima K."/>
            <person name="Grigoriev I.V."/>
            <person name="Hibbett D.S."/>
        </authorList>
    </citation>
    <scope>NUCLEOTIDE SEQUENCE</scope>
    <source>
        <strain evidence="1">TMI1499</strain>
    </source>
</reference>
<dbReference type="EMBL" id="MU795001">
    <property type="protein sequence ID" value="KAJ3813159.1"/>
    <property type="molecule type" value="Genomic_DNA"/>
</dbReference>
<comment type="caution">
    <text evidence="1">The sequence shown here is derived from an EMBL/GenBank/DDBJ whole genome shotgun (WGS) entry which is preliminary data.</text>
</comment>
<name>A0ACC1U7T9_9AGAR</name>
<proteinExistence type="predicted"/>
<keyword evidence="2" id="KW-1185">Reference proteome</keyword>
<accession>A0ACC1U7T9</accession>
<gene>
    <name evidence="1" type="ORF">F5876DRAFT_35789</name>
</gene>
<protein>
    <submittedName>
        <fullName evidence="1">Uncharacterized protein</fullName>
    </submittedName>
</protein>
<dbReference type="Proteomes" id="UP001163835">
    <property type="component" value="Unassembled WGS sequence"/>
</dbReference>
<evidence type="ECO:0000313" key="1">
    <source>
        <dbReference type="EMBL" id="KAJ3813159.1"/>
    </source>
</evidence>